<dbReference type="AlphaFoldDB" id="A0A2K9AKJ5"/>
<accession>A0A2K9AKJ5</accession>
<evidence type="ECO:0000313" key="2">
    <source>
        <dbReference type="Proteomes" id="UP000232693"/>
    </source>
</evidence>
<dbReference type="KEGG" id="kpd:CW740_09515"/>
<dbReference type="Proteomes" id="UP000232693">
    <property type="component" value="Chromosome"/>
</dbReference>
<keyword evidence="2" id="KW-1185">Reference proteome</keyword>
<name>A0A2K9AKJ5_9GAMM</name>
<proteinExistence type="predicted"/>
<sequence length="266" mass="31302">MEKNEIDKLLSSIDAIDLLTLYLTELYEEVITGKSACPTTQNKFELMFKEAVPLRRMLFLNDYSKNFYKNLKANSNFPNEYKLFFNSCLHMITKLTNRYGQQFLTISHKLFKHPNLKDKRKSTELINLSTNYDLETLCLMNYPLLLTIDYATSVLRKEEDNTYIIFELWGDLIFAELCTQLYKNYENILDSYKKTRASNSGKKKGEEHRLEGLRLIKIYYSKSQPKTKDEVIKSVQKTLLEKFGLPVKSYSTVSNWVNYYLANNKN</sequence>
<gene>
    <name evidence="1" type="ORF">CW740_09515</name>
</gene>
<evidence type="ECO:0000313" key="1">
    <source>
        <dbReference type="EMBL" id="AUD79464.1"/>
    </source>
</evidence>
<organism evidence="1 2">
    <name type="scientific">Kangiella profundi</name>
    <dbReference type="NCBI Taxonomy" id="1561924"/>
    <lineage>
        <taxon>Bacteria</taxon>
        <taxon>Pseudomonadati</taxon>
        <taxon>Pseudomonadota</taxon>
        <taxon>Gammaproteobacteria</taxon>
        <taxon>Kangiellales</taxon>
        <taxon>Kangiellaceae</taxon>
        <taxon>Kangiella</taxon>
    </lineage>
</organism>
<dbReference type="RefSeq" id="WP_106647275.1">
    <property type="nucleotide sequence ID" value="NZ_BMGO01000001.1"/>
</dbReference>
<protein>
    <submittedName>
        <fullName evidence="1">Uncharacterized protein</fullName>
    </submittedName>
</protein>
<reference evidence="1 2" key="1">
    <citation type="submission" date="2017-12" db="EMBL/GenBank/DDBJ databases">
        <title>Kangiella profundi FT102 completed genome.</title>
        <authorList>
            <person name="Xu J."/>
            <person name="Wang J."/>
            <person name="Lu Y."/>
        </authorList>
    </citation>
    <scope>NUCLEOTIDE SEQUENCE [LARGE SCALE GENOMIC DNA]</scope>
    <source>
        <strain evidence="1 2">FT102</strain>
    </source>
</reference>
<dbReference type="EMBL" id="CP025120">
    <property type="protein sequence ID" value="AUD79464.1"/>
    <property type="molecule type" value="Genomic_DNA"/>
</dbReference>